<sequence length="142" mass="16705">MSSKTDNLIANFTQQSTKCNQMNLSLQKVMEESDLLHKRYNEVFMHPNLFWAPKLKQEEKEVAVNRILQFERQVYEKQKLELDIEQLKGKLEVVKHIEGEGVVKKCSEELTSELNERIEEMEHLEDLNQTLVVKARMASDEI</sequence>
<organism evidence="2 3">
    <name type="scientific">Miscanthus lutarioriparius</name>
    <dbReference type="NCBI Taxonomy" id="422564"/>
    <lineage>
        <taxon>Eukaryota</taxon>
        <taxon>Viridiplantae</taxon>
        <taxon>Streptophyta</taxon>
        <taxon>Embryophyta</taxon>
        <taxon>Tracheophyta</taxon>
        <taxon>Spermatophyta</taxon>
        <taxon>Magnoliopsida</taxon>
        <taxon>Liliopsida</taxon>
        <taxon>Poales</taxon>
        <taxon>Poaceae</taxon>
        <taxon>PACMAD clade</taxon>
        <taxon>Panicoideae</taxon>
        <taxon>Andropogonodae</taxon>
        <taxon>Andropogoneae</taxon>
        <taxon>Saccharinae</taxon>
        <taxon>Miscanthus</taxon>
    </lineage>
</organism>
<reference evidence="2" key="1">
    <citation type="submission" date="2020-10" db="EMBL/GenBank/DDBJ databases">
        <authorList>
            <person name="Han B."/>
            <person name="Lu T."/>
            <person name="Zhao Q."/>
            <person name="Huang X."/>
            <person name="Zhao Y."/>
        </authorList>
    </citation>
    <scope>NUCLEOTIDE SEQUENCE</scope>
</reference>
<evidence type="ECO:0000313" key="2">
    <source>
        <dbReference type="EMBL" id="CAD6266180.1"/>
    </source>
</evidence>
<evidence type="ECO:0000313" key="3">
    <source>
        <dbReference type="Proteomes" id="UP000604825"/>
    </source>
</evidence>
<feature type="coiled-coil region" evidence="1">
    <location>
        <begin position="77"/>
        <end position="127"/>
    </location>
</feature>
<proteinExistence type="predicted"/>
<dbReference type="InterPro" id="IPR045177">
    <property type="entry name" value="FDM1-5/IDN2"/>
</dbReference>
<dbReference type="Proteomes" id="UP000604825">
    <property type="component" value="Unassembled WGS sequence"/>
</dbReference>
<keyword evidence="1" id="KW-0175">Coiled coil</keyword>
<dbReference type="AlphaFoldDB" id="A0A811R7Z7"/>
<name>A0A811R7Z7_9POAL</name>
<gene>
    <name evidence="2" type="ORF">NCGR_LOCUS49485</name>
</gene>
<comment type="caution">
    <text evidence="2">The sequence shown here is derived from an EMBL/GenBank/DDBJ whole genome shotgun (WGS) entry which is preliminary data.</text>
</comment>
<dbReference type="GO" id="GO:0080188">
    <property type="term" value="P:gene silencing by siRNA-directed DNA methylation"/>
    <property type="evidence" value="ECO:0007669"/>
    <property type="project" value="InterPro"/>
</dbReference>
<dbReference type="PANTHER" id="PTHR21596">
    <property type="entry name" value="RIBONUCLEASE P SUBUNIT P38"/>
    <property type="match status" value="1"/>
</dbReference>
<dbReference type="PANTHER" id="PTHR21596:SF84">
    <property type="entry name" value="OS02G0293300 PROTEIN"/>
    <property type="match status" value="1"/>
</dbReference>
<accession>A0A811R7Z7</accession>
<dbReference type="OrthoDB" id="1892195at2759"/>
<evidence type="ECO:0000256" key="1">
    <source>
        <dbReference type="SAM" id="Coils"/>
    </source>
</evidence>
<protein>
    <submittedName>
        <fullName evidence="2">Uncharacterized protein</fullName>
    </submittedName>
</protein>
<dbReference type="EMBL" id="CAJGYO010000013">
    <property type="protein sequence ID" value="CAD6266180.1"/>
    <property type="molecule type" value="Genomic_DNA"/>
</dbReference>
<keyword evidence="3" id="KW-1185">Reference proteome</keyword>